<protein>
    <submittedName>
        <fullName evidence="9">Preprotein translocase subunit SecE</fullName>
    </submittedName>
</protein>
<evidence type="ECO:0000256" key="1">
    <source>
        <dbReference type="ARBA" id="ARBA00004370"/>
    </source>
</evidence>
<comment type="subcellular location">
    <subcellularLocation>
        <location evidence="1">Membrane</location>
    </subcellularLocation>
</comment>
<evidence type="ECO:0000256" key="5">
    <source>
        <dbReference type="ARBA" id="ARBA00022989"/>
    </source>
</evidence>
<dbReference type="InterPro" id="IPR005807">
    <property type="entry name" value="SecE_bac"/>
</dbReference>
<dbReference type="GO" id="GO:0008320">
    <property type="term" value="F:protein transmembrane transporter activity"/>
    <property type="evidence" value="ECO:0007669"/>
    <property type="project" value="InterPro"/>
</dbReference>
<dbReference type="Gene3D" id="1.20.5.1030">
    <property type="entry name" value="Preprotein translocase secy subunit"/>
    <property type="match status" value="1"/>
</dbReference>
<evidence type="ECO:0000256" key="8">
    <source>
        <dbReference type="SAM" id="Phobius"/>
    </source>
</evidence>
<dbReference type="EMBL" id="AP014612">
    <property type="protein sequence ID" value="BAQ23493.1"/>
    <property type="molecule type" value="Genomic_DNA"/>
</dbReference>
<evidence type="ECO:0000313" key="10">
    <source>
        <dbReference type="Proteomes" id="UP000217758"/>
    </source>
</evidence>
<reference evidence="9 10" key="1">
    <citation type="journal article" date="2016" name="Microbiol. Immunol.">
        <title>Complete genome sequence of Streptococcus troglodytae TKU31 isolated from the oral cavity of a chimpanzee (Pan troglodytes).</title>
        <authorList>
            <person name="Okamoto M."/>
            <person name="Naito M."/>
            <person name="Miyanohara M."/>
            <person name="Imai S."/>
            <person name="Nomura Y."/>
            <person name="Saito W."/>
            <person name="Momoi Y."/>
            <person name="Takada K."/>
            <person name="Miyabe-Nishiwaki T."/>
            <person name="Tomonaga M."/>
            <person name="Hanada N."/>
        </authorList>
    </citation>
    <scope>NUCLEOTIDE SEQUENCE [LARGE SCALE GENOMIC DNA]</scope>
    <source>
        <strain evidence="10">TKU 31</strain>
    </source>
</reference>
<dbReference type="GO" id="GO:0016020">
    <property type="term" value="C:membrane"/>
    <property type="evidence" value="ECO:0007669"/>
    <property type="project" value="UniProtKB-SubCell"/>
</dbReference>
<evidence type="ECO:0000256" key="3">
    <source>
        <dbReference type="ARBA" id="ARBA00022692"/>
    </source>
</evidence>
<dbReference type="RefSeq" id="WP_002262143.1">
    <property type="nucleotide sequence ID" value="NZ_AP014612.1"/>
</dbReference>
<evidence type="ECO:0000256" key="2">
    <source>
        <dbReference type="ARBA" id="ARBA00022448"/>
    </source>
</evidence>
<keyword evidence="10" id="KW-1185">Reference proteome</keyword>
<dbReference type="Proteomes" id="UP000217758">
    <property type="component" value="Chromosome"/>
</dbReference>
<evidence type="ECO:0000256" key="7">
    <source>
        <dbReference type="ARBA" id="ARBA00023136"/>
    </source>
</evidence>
<dbReference type="KEGG" id="strg:SRT_02320"/>
<keyword evidence="6" id="KW-0811">Translocation</keyword>
<proteinExistence type="predicted"/>
<evidence type="ECO:0000313" key="9">
    <source>
        <dbReference type="EMBL" id="BAQ23493.1"/>
    </source>
</evidence>
<keyword evidence="4" id="KW-0653">Protein transport</keyword>
<gene>
    <name evidence="9" type="primary">secE</name>
    <name evidence="9" type="ORF">SRT_02320</name>
</gene>
<keyword evidence="2" id="KW-0813">Transport</keyword>
<evidence type="ECO:0000256" key="4">
    <source>
        <dbReference type="ARBA" id="ARBA00022927"/>
    </source>
</evidence>
<dbReference type="AlphaFoldDB" id="A0A1L7LH09"/>
<keyword evidence="3 8" id="KW-0812">Transmembrane</keyword>
<accession>A0A1L7LH09</accession>
<dbReference type="GO" id="GO:0009306">
    <property type="term" value="P:protein secretion"/>
    <property type="evidence" value="ECO:0007669"/>
    <property type="project" value="InterPro"/>
</dbReference>
<dbReference type="Pfam" id="PF00584">
    <property type="entry name" value="SecE"/>
    <property type="match status" value="1"/>
</dbReference>
<dbReference type="InterPro" id="IPR038379">
    <property type="entry name" value="SecE_sf"/>
</dbReference>
<keyword evidence="7 8" id="KW-0472">Membrane</keyword>
<feature type="transmembrane region" description="Helical" evidence="8">
    <location>
        <begin position="32"/>
        <end position="55"/>
    </location>
</feature>
<dbReference type="GO" id="GO:0006886">
    <property type="term" value="P:intracellular protein transport"/>
    <property type="evidence" value="ECO:0007669"/>
    <property type="project" value="InterPro"/>
</dbReference>
<dbReference type="InterPro" id="IPR001901">
    <property type="entry name" value="Translocase_SecE/Sec61-g"/>
</dbReference>
<organism evidence="9 10">
    <name type="scientific">Streptococcus troglodytae</name>
    <dbReference type="NCBI Taxonomy" id="1111760"/>
    <lineage>
        <taxon>Bacteria</taxon>
        <taxon>Bacillati</taxon>
        <taxon>Bacillota</taxon>
        <taxon>Bacilli</taxon>
        <taxon>Lactobacillales</taxon>
        <taxon>Streptococcaceae</taxon>
        <taxon>Streptococcus</taxon>
    </lineage>
</organism>
<sequence length="58" mass="6822">MKFIGGVFSVLKHTTWPTRKQSWHDFISILEYSAFFALVIFIFDKLLTLGLAELLKRF</sequence>
<dbReference type="NCBIfam" id="TIGR00964">
    <property type="entry name" value="secE_bact"/>
    <property type="match status" value="1"/>
</dbReference>
<keyword evidence="5 8" id="KW-1133">Transmembrane helix</keyword>
<dbReference type="GeneID" id="93858664"/>
<evidence type="ECO:0000256" key="6">
    <source>
        <dbReference type="ARBA" id="ARBA00023010"/>
    </source>
</evidence>
<dbReference type="GO" id="GO:0006605">
    <property type="term" value="P:protein targeting"/>
    <property type="evidence" value="ECO:0007669"/>
    <property type="project" value="InterPro"/>
</dbReference>
<name>A0A1L7LH09_9STRE</name>